<dbReference type="GO" id="GO:0032267">
    <property type="term" value="F:tRNA(Ile)-lysidine synthase activity"/>
    <property type="evidence" value="ECO:0007669"/>
    <property type="project" value="UniProtKB-EC"/>
</dbReference>
<dbReference type="PANTHER" id="PTHR43033:SF1">
    <property type="entry name" value="TRNA(ILE)-LYSIDINE SYNTHASE-RELATED"/>
    <property type="match status" value="1"/>
</dbReference>
<proteinExistence type="inferred from homology"/>
<dbReference type="Gene3D" id="3.40.50.620">
    <property type="entry name" value="HUPs"/>
    <property type="match status" value="1"/>
</dbReference>
<comment type="function">
    <text evidence="7">Ligates lysine onto the cytidine present at position 34 of the AUA codon-specific tRNA(Ile) that contains the anticodon CAU, in an ATP-dependent manner. Cytidine is converted to lysidine, thus changing the amino acid specificity of the tRNA from methionine to isoleucine.</text>
</comment>
<dbReference type="EC" id="6.3.4.19" evidence="7"/>
<sequence>MSATPNLPLNGLEAHLPLAIAFSGGADSTALLLAVWQRWPQQVAAIHVHHGLQAAAADFADFCTQFCTEREIPLHVAYVDARHQPGESPENAARQARYRALTAGVVALNAERAAPIEAIALAQHADDQVETLLLALSRGAGLPGLSAMPRQSQRGGLQWLRPLLDVPAADLKAWLRVQGQGWIEDPSNTDTQFTRNRIRQQIVPALAQAFPSFRQTFARSSAHAAQAQQLLQEVAHDDWLALGQQASIRGLQQLSCARQANVLRYWLAQYQTQAAAAQLKELQRQLAACTTRGHAIAIKVGRGMVIRVKDLLVWVE</sequence>
<keyword evidence="11" id="KW-1185">Reference proteome</keyword>
<feature type="domain" description="tRNA(Ile)-lysidine synthase substrate-binding" evidence="9">
    <location>
        <begin position="247"/>
        <end position="299"/>
    </location>
</feature>
<keyword evidence="4 7" id="KW-0547">Nucleotide-binding</keyword>
<reference evidence="10 11" key="1">
    <citation type="submission" date="2019-04" db="EMBL/GenBank/DDBJ databases">
        <title>Lampropedia sp YIM MLB12 draf genome.</title>
        <authorList>
            <person name="Wang Y.-X."/>
        </authorList>
    </citation>
    <scope>NUCLEOTIDE SEQUENCE [LARGE SCALE GENOMIC DNA]</scope>
    <source>
        <strain evidence="10 11">YIM MLB12</strain>
    </source>
</reference>
<evidence type="ECO:0000256" key="3">
    <source>
        <dbReference type="ARBA" id="ARBA00022694"/>
    </source>
</evidence>
<keyword evidence="2 7" id="KW-0436">Ligase</keyword>
<dbReference type="GO" id="GO:0006400">
    <property type="term" value="P:tRNA modification"/>
    <property type="evidence" value="ECO:0007669"/>
    <property type="project" value="UniProtKB-UniRule"/>
</dbReference>
<feature type="domain" description="tRNA(Ile)-lysidine/2-thiocytidine synthase N-terminal" evidence="8">
    <location>
        <begin position="19"/>
        <end position="201"/>
    </location>
</feature>
<evidence type="ECO:0000256" key="2">
    <source>
        <dbReference type="ARBA" id="ARBA00022598"/>
    </source>
</evidence>
<comment type="domain">
    <text evidence="7">The N-terminal region contains the highly conserved SGGXDS motif, predicted to be a P-loop motif involved in ATP binding.</text>
</comment>
<dbReference type="RefSeq" id="WP_136407287.1">
    <property type="nucleotide sequence ID" value="NZ_SSWX01000020.1"/>
</dbReference>
<evidence type="ECO:0000313" key="11">
    <source>
        <dbReference type="Proteomes" id="UP000306236"/>
    </source>
</evidence>
<keyword evidence="1 7" id="KW-0963">Cytoplasm</keyword>
<evidence type="ECO:0000256" key="7">
    <source>
        <dbReference type="HAMAP-Rule" id="MF_01161"/>
    </source>
</evidence>
<dbReference type="NCBIfam" id="TIGR02432">
    <property type="entry name" value="lysidine_TilS_N"/>
    <property type="match status" value="1"/>
</dbReference>
<dbReference type="Gene3D" id="1.20.59.20">
    <property type="match status" value="1"/>
</dbReference>
<keyword evidence="5 7" id="KW-0067">ATP-binding</keyword>
<dbReference type="GO" id="GO:0005524">
    <property type="term" value="F:ATP binding"/>
    <property type="evidence" value="ECO:0007669"/>
    <property type="project" value="UniProtKB-UniRule"/>
</dbReference>
<evidence type="ECO:0000259" key="8">
    <source>
        <dbReference type="Pfam" id="PF01171"/>
    </source>
</evidence>
<evidence type="ECO:0000256" key="4">
    <source>
        <dbReference type="ARBA" id="ARBA00022741"/>
    </source>
</evidence>
<comment type="caution">
    <text evidence="10">The sequence shown here is derived from an EMBL/GenBank/DDBJ whole genome shotgun (WGS) entry which is preliminary data.</text>
</comment>
<comment type="catalytic activity">
    <reaction evidence="6 7">
        <text>cytidine(34) in tRNA(Ile2) + L-lysine + ATP = lysidine(34) in tRNA(Ile2) + AMP + diphosphate + H(+)</text>
        <dbReference type="Rhea" id="RHEA:43744"/>
        <dbReference type="Rhea" id="RHEA-COMP:10625"/>
        <dbReference type="Rhea" id="RHEA-COMP:10670"/>
        <dbReference type="ChEBI" id="CHEBI:15378"/>
        <dbReference type="ChEBI" id="CHEBI:30616"/>
        <dbReference type="ChEBI" id="CHEBI:32551"/>
        <dbReference type="ChEBI" id="CHEBI:33019"/>
        <dbReference type="ChEBI" id="CHEBI:82748"/>
        <dbReference type="ChEBI" id="CHEBI:83665"/>
        <dbReference type="ChEBI" id="CHEBI:456215"/>
        <dbReference type="EC" id="6.3.4.19"/>
    </reaction>
</comment>
<dbReference type="InterPro" id="IPR012094">
    <property type="entry name" value="tRNA_Ile_lys_synt"/>
</dbReference>
<evidence type="ECO:0000256" key="1">
    <source>
        <dbReference type="ARBA" id="ARBA00022490"/>
    </source>
</evidence>
<dbReference type="EMBL" id="SSWX01000020">
    <property type="protein sequence ID" value="THJ31743.1"/>
    <property type="molecule type" value="Genomic_DNA"/>
</dbReference>
<dbReference type="PANTHER" id="PTHR43033">
    <property type="entry name" value="TRNA(ILE)-LYSIDINE SYNTHASE-RELATED"/>
    <property type="match status" value="1"/>
</dbReference>
<evidence type="ECO:0000256" key="6">
    <source>
        <dbReference type="ARBA" id="ARBA00048539"/>
    </source>
</evidence>
<dbReference type="InterPro" id="IPR014729">
    <property type="entry name" value="Rossmann-like_a/b/a_fold"/>
</dbReference>
<dbReference type="HAMAP" id="MF_01161">
    <property type="entry name" value="tRNA_Ile_lys_synt"/>
    <property type="match status" value="1"/>
</dbReference>
<dbReference type="Pfam" id="PF09179">
    <property type="entry name" value="TilS"/>
    <property type="match status" value="1"/>
</dbReference>
<dbReference type="SUPFAM" id="SSF82829">
    <property type="entry name" value="MesJ substrate recognition domain-like"/>
    <property type="match status" value="1"/>
</dbReference>
<evidence type="ECO:0000256" key="5">
    <source>
        <dbReference type="ARBA" id="ARBA00022840"/>
    </source>
</evidence>
<name>A0A4S5BL88_9BURK</name>
<dbReference type="CDD" id="cd01992">
    <property type="entry name" value="TilS_N"/>
    <property type="match status" value="1"/>
</dbReference>
<feature type="binding site" evidence="7">
    <location>
        <begin position="23"/>
        <end position="28"/>
    </location>
    <ligand>
        <name>ATP</name>
        <dbReference type="ChEBI" id="CHEBI:30616"/>
    </ligand>
</feature>
<evidence type="ECO:0000259" key="9">
    <source>
        <dbReference type="Pfam" id="PF09179"/>
    </source>
</evidence>
<keyword evidence="3 7" id="KW-0819">tRNA processing</keyword>
<dbReference type="Pfam" id="PF01171">
    <property type="entry name" value="ATP_bind_3"/>
    <property type="match status" value="1"/>
</dbReference>
<dbReference type="InterPro" id="IPR011063">
    <property type="entry name" value="TilS/TtcA_N"/>
</dbReference>
<comment type="similarity">
    <text evidence="7">Belongs to the tRNA(Ile)-lysidine synthase family.</text>
</comment>
<protein>
    <recommendedName>
        <fullName evidence="7">tRNA(Ile)-lysidine synthase</fullName>
        <ecNumber evidence="7">6.3.4.19</ecNumber>
    </recommendedName>
    <alternativeName>
        <fullName evidence="7">tRNA(Ile)-2-lysyl-cytidine synthase</fullName>
    </alternativeName>
    <alternativeName>
        <fullName evidence="7">tRNA(Ile)-lysidine synthetase</fullName>
    </alternativeName>
</protein>
<organism evidence="10 11">
    <name type="scientific">Lampropedia aestuarii</name>
    <dbReference type="NCBI Taxonomy" id="2562762"/>
    <lineage>
        <taxon>Bacteria</taxon>
        <taxon>Pseudomonadati</taxon>
        <taxon>Pseudomonadota</taxon>
        <taxon>Betaproteobacteria</taxon>
        <taxon>Burkholderiales</taxon>
        <taxon>Comamonadaceae</taxon>
        <taxon>Lampropedia</taxon>
    </lineage>
</organism>
<dbReference type="InterPro" id="IPR012795">
    <property type="entry name" value="tRNA_Ile_lys_synt_N"/>
</dbReference>
<dbReference type="SUPFAM" id="SSF52402">
    <property type="entry name" value="Adenine nucleotide alpha hydrolases-like"/>
    <property type="match status" value="1"/>
</dbReference>
<gene>
    <name evidence="7 10" type="primary">tilS</name>
    <name evidence="10" type="ORF">E8K88_13920</name>
</gene>
<accession>A0A4S5BL88</accession>
<dbReference type="OrthoDB" id="9807403at2"/>
<comment type="subcellular location">
    <subcellularLocation>
        <location evidence="7">Cytoplasm</location>
    </subcellularLocation>
</comment>
<dbReference type="GO" id="GO:0005737">
    <property type="term" value="C:cytoplasm"/>
    <property type="evidence" value="ECO:0007669"/>
    <property type="project" value="UniProtKB-SubCell"/>
</dbReference>
<dbReference type="InterPro" id="IPR015262">
    <property type="entry name" value="tRNA_Ile_lys_synt_subst-bd"/>
</dbReference>
<evidence type="ECO:0000313" key="10">
    <source>
        <dbReference type="EMBL" id="THJ31743.1"/>
    </source>
</evidence>
<dbReference type="AlphaFoldDB" id="A0A4S5BL88"/>
<dbReference type="Proteomes" id="UP000306236">
    <property type="component" value="Unassembled WGS sequence"/>
</dbReference>